<dbReference type="Proteomes" id="UP000218944">
    <property type="component" value="Unassembled WGS sequence"/>
</dbReference>
<gene>
    <name evidence="2" type="ORF">CK936_23280</name>
</gene>
<name>A0A2A2D285_9ACTN</name>
<keyword evidence="3" id="KW-1185">Reference proteome</keyword>
<organism evidence="2 3">
    <name type="scientific">Streptomyces albireticuli</name>
    <dbReference type="NCBI Taxonomy" id="1940"/>
    <lineage>
        <taxon>Bacteria</taxon>
        <taxon>Bacillati</taxon>
        <taxon>Actinomycetota</taxon>
        <taxon>Actinomycetes</taxon>
        <taxon>Kitasatosporales</taxon>
        <taxon>Streptomycetaceae</taxon>
        <taxon>Streptomyces</taxon>
    </lineage>
</organism>
<evidence type="ECO:0000256" key="1">
    <source>
        <dbReference type="SAM" id="SignalP"/>
    </source>
</evidence>
<accession>A0A2A2D285</accession>
<reference evidence="2 3" key="1">
    <citation type="submission" date="2017-08" db="EMBL/GenBank/DDBJ databases">
        <title>Genome sequence of Streptomyces albireticuli NRRL B-1670.</title>
        <authorList>
            <person name="Graham D.E."/>
            <person name="Mahan K.M."/>
            <person name="Klingeman D.M."/>
            <person name="Hettich R.L."/>
            <person name="Parry R.J."/>
            <person name="Spain J.C."/>
        </authorList>
    </citation>
    <scope>NUCLEOTIDE SEQUENCE [LARGE SCALE GENOMIC DNA]</scope>
    <source>
        <strain evidence="2 3">NRRL B-1670</strain>
    </source>
</reference>
<protein>
    <recommendedName>
        <fullName evidence="4">Lipoprotein</fullName>
    </recommendedName>
</protein>
<feature type="chain" id="PRO_5038808251" description="Lipoprotein" evidence="1">
    <location>
        <begin position="23"/>
        <end position="135"/>
    </location>
</feature>
<dbReference type="AlphaFoldDB" id="A0A2A2D285"/>
<dbReference type="RefSeq" id="WP_095582897.1">
    <property type="nucleotide sequence ID" value="NZ_JAJQQQ010000018.1"/>
</dbReference>
<evidence type="ECO:0008006" key="4">
    <source>
        <dbReference type="Google" id="ProtNLM"/>
    </source>
</evidence>
<feature type="signal peptide" evidence="1">
    <location>
        <begin position="1"/>
        <end position="22"/>
    </location>
</feature>
<sequence>MTGRWIGVVLAAAAVCAASGCAAVSERRDAATAATAHFEKALRARRYAAACAVLAPTTREELARSARVTCEEAMGQEEVPAGGAVRHVDVYGNQARAVLTRDTVFLSRFPGGWKVTAAGCQERPEKPYRCGIKGG</sequence>
<evidence type="ECO:0000313" key="3">
    <source>
        <dbReference type="Proteomes" id="UP000218944"/>
    </source>
</evidence>
<evidence type="ECO:0000313" key="2">
    <source>
        <dbReference type="EMBL" id="PAU46598.1"/>
    </source>
</evidence>
<dbReference type="EMBL" id="NSJV01000441">
    <property type="protein sequence ID" value="PAU46598.1"/>
    <property type="molecule type" value="Genomic_DNA"/>
</dbReference>
<comment type="caution">
    <text evidence="2">The sequence shown here is derived from an EMBL/GenBank/DDBJ whole genome shotgun (WGS) entry which is preliminary data.</text>
</comment>
<proteinExistence type="predicted"/>
<keyword evidence="1" id="KW-0732">Signal</keyword>
<dbReference type="PROSITE" id="PS51257">
    <property type="entry name" value="PROKAR_LIPOPROTEIN"/>
    <property type="match status" value="1"/>
</dbReference>